<gene>
    <name evidence="3" type="ORF">CYCCA115_LOCUS22439</name>
</gene>
<proteinExistence type="predicted"/>
<evidence type="ECO:0000256" key="2">
    <source>
        <dbReference type="SAM" id="Phobius"/>
    </source>
</evidence>
<dbReference type="AlphaFoldDB" id="A0AAD2G9I7"/>
<organism evidence="3 4">
    <name type="scientific">Cylindrotheca closterium</name>
    <dbReference type="NCBI Taxonomy" id="2856"/>
    <lineage>
        <taxon>Eukaryota</taxon>
        <taxon>Sar</taxon>
        <taxon>Stramenopiles</taxon>
        <taxon>Ochrophyta</taxon>
        <taxon>Bacillariophyta</taxon>
        <taxon>Bacillariophyceae</taxon>
        <taxon>Bacillariophycidae</taxon>
        <taxon>Bacillariales</taxon>
        <taxon>Bacillariaceae</taxon>
        <taxon>Cylindrotheca</taxon>
    </lineage>
</organism>
<dbReference type="EMBL" id="CAKOGP040002313">
    <property type="protein sequence ID" value="CAJ1966856.1"/>
    <property type="molecule type" value="Genomic_DNA"/>
</dbReference>
<dbReference type="PANTHER" id="PTHR35128">
    <property type="entry name" value="SECRETION-REGULATING GUANINE NUCLEOTIDE EXCHANGE FACTOR"/>
    <property type="match status" value="1"/>
</dbReference>
<accession>A0AAD2G9I7</accession>
<keyword evidence="4" id="KW-1185">Reference proteome</keyword>
<keyword evidence="2" id="KW-1133">Transmembrane helix</keyword>
<dbReference type="PANTHER" id="PTHR35128:SF1">
    <property type="entry name" value="SECRETION-REGULATING GUANINE NUCLEOTIDE EXCHANGE FACTOR"/>
    <property type="match status" value="1"/>
</dbReference>
<evidence type="ECO:0000313" key="3">
    <source>
        <dbReference type="EMBL" id="CAJ1966856.1"/>
    </source>
</evidence>
<evidence type="ECO:0000256" key="1">
    <source>
        <dbReference type="SAM" id="MobiDB-lite"/>
    </source>
</evidence>
<reference evidence="3" key="1">
    <citation type="submission" date="2023-08" db="EMBL/GenBank/DDBJ databases">
        <authorList>
            <person name="Audoor S."/>
            <person name="Bilcke G."/>
        </authorList>
    </citation>
    <scope>NUCLEOTIDE SEQUENCE</scope>
</reference>
<protein>
    <submittedName>
        <fullName evidence="3">Uncharacterized protein</fullName>
    </submittedName>
</protein>
<name>A0AAD2G9I7_9STRA</name>
<sequence>MASSRHTGGGLSSNPSMSSSTSVRTRFKRDPQPTTIQKCFCILCIIILVVICTWSAGPNFLGYTRASDGTIMAKMEDVVTVPLGPKAITIHGMEHYYLLPHKRPEGVLIFFHSCHRSGSSFFQYPEDRIIAYDALQRGVAVFAPTSKDRESGCWTQKDLPTIQEIVEEWVYSHDLNELPRMGMGDSSGASYLFFVFSTLKLKSMALYNTNQIFLQENMKKKSGKAIPTVFVSMKEDEILTKRMTKNYEQMSSTGIPAKQFQISPHPFSSSLCYSRFPEFENDDCEKLHTAMKTELPGFDRRSVVKQTLTNDEWETFFDKIKDLIDYSSASSYYVRDDAHPRGQPRAWINEGIQQEIKASQGFHSLTSENHSYILDFLIKEARSKQSFLRKSKDDGE</sequence>
<comment type="caution">
    <text evidence="3">The sequence shown here is derived from an EMBL/GenBank/DDBJ whole genome shotgun (WGS) entry which is preliminary data.</text>
</comment>
<keyword evidence="2" id="KW-0812">Transmembrane</keyword>
<feature type="transmembrane region" description="Helical" evidence="2">
    <location>
        <begin position="39"/>
        <end position="57"/>
    </location>
</feature>
<evidence type="ECO:0000313" key="4">
    <source>
        <dbReference type="Proteomes" id="UP001295423"/>
    </source>
</evidence>
<feature type="compositionally biased region" description="Low complexity" evidence="1">
    <location>
        <begin position="12"/>
        <end position="22"/>
    </location>
</feature>
<feature type="region of interest" description="Disordered" evidence="1">
    <location>
        <begin position="1"/>
        <end position="29"/>
    </location>
</feature>
<keyword evidence="2" id="KW-0472">Membrane</keyword>
<dbReference type="Proteomes" id="UP001295423">
    <property type="component" value="Unassembled WGS sequence"/>
</dbReference>